<keyword evidence="1" id="KW-0732">Signal</keyword>
<feature type="signal peptide" evidence="1">
    <location>
        <begin position="1"/>
        <end position="24"/>
    </location>
</feature>
<proteinExistence type="predicted"/>
<dbReference type="RefSeq" id="WP_160376390.1">
    <property type="nucleotide sequence ID" value="NZ_WSTB01000014.1"/>
</dbReference>
<dbReference type="AlphaFoldDB" id="A0A6I4NVK7"/>
<dbReference type="NCBIfam" id="TIGR04131">
    <property type="entry name" value="Bac_Flav_CTERM"/>
    <property type="match status" value="1"/>
</dbReference>
<dbReference type="EMBL" id="WSTB01000014">
    <property type="protein sequence ID" value="MWB96495.1"/>
    <property type="molecule type" value="Genomic_DNA"/>
</dbReference>
<dbReference type="InterPro" id="IPR026341">
    <property type="entry name" value="T9SS_type_B"/>
</dbReference>
<evidence type="ECO:0000256" key="1">
    <source>
        <dbReference type="SAM" id="SignalP"/>
    </source>
</evidence>
<protein>
    <submittedName>
        <fullName evidence="2">T9SS type B sorting domain-containing protein</fullName>
    </submittedName>
</protein>
<name>A0A6I4NVK7_9FLAO</name>
<reference evidence="2 3" key="1">
    <citation type="submission" date="2019-12" db="EMBL/GenBank/DDBJ databases">
        <authorList>
            <person name="Kim Y.S."/>
        </authorList>
    </citation>
    <scope>NUCLEOTIDE SEQUENCE [LARGE SCALE GENOMIC DNA]</scope>
    <source>
        <strain evidence="2 3">GA093</strain>
    </source>
</reference>
<comment type="caution">
    <text evidence="2">The sequence shown here is derived from an EMBL/GenBank/DDBJ whole genome shotgun (WGS) entry which is preliminary data.</text>
</comment>
<organism evidence="2 3">
    <name type="scientific">Flavobacterium hydrocarbonoxydans</name>
    <dbReference type="NCBI Taxonomy" id="2683249"/>
    <lineage>
        <taxon>Bacteria</taxon>
        <taxon>Pseudomonadati</taxon>
        <taxon>Bacteroidota</taxon>
        <taxon>Flavobacteriia</taxon>
        <taxon>Flavobacteriales</taxon>
        <taxon>Flavobacteriaceae</taxon>
        <taxon>Flavobacterium</taxon>
    </lineage>
</organism>
<evidence type="ECO:0000313" key="3">
    <source>
        <dbReference type="Proteomes" id="UP000471501"/>
    </source>
</evidence>
<dbReference type="Pfam" id="PF13585">
    <property type="entry name" value="CHU_C"/>
    <property type="match status" value="1"/>
</dbReference>
<gene>
    <name evidence="2" type="ORF">GON26_19195</name>
</gene>
<feature type="chain" id="PRO_5026110742" evidence="1">
    <location>
        <begin position="25"/>
        <end position="873"/>
    </location>
</feature>
<keyword evidence="3" id="KW-1185">Reference proteome</keyword>
<accession>A0A6I4NVK7</accession>
<dbReference type="Proteomes" id="UP000471501">
    <property type="component" value="Unassembled WGS sequence"/>
</dbReference>
<sequence>MVKNYFNFLQIIVFFLLLPLNSIAQCAGEDSDVVTVCDIPNLSSQTISLFSALKGTPVAGGVWTDDDRSGGLDPVTGVLNAHQIFESKIYHYTYTVEGCVDNSATVTVIIGGYSGVTSPNVSVCTSIINFNLFQAFDGVFLSPQTNGYWHNDTTGEFVGSSVRVKELRGTYQFTYTMPAIGSCAQVTSTAKVTVFRAPEPGTPAILLLCGSDGLSSYTNFDLYSLLSGQDPGGTWSDPLNSGEISSETDHNVNLEKLFETYGESDFTFTYLVRSTNPSICPDDSATVLIRIEKKLDFTGATLVVDQDICEPDIPTATYTATLTRGPEVIPNGIYEVTYAVSGANSGSETITANFINGVITFPIDSKYFDRVGDYSITILNIEAETSQTCQNIIDNLTDDLHIYPTPVLDDALVTPTTTCQNESSLVTISNAIHLADGTYEIIYRIRGDNTANNQTAIVVFTGGTASFTIPGTLNANDGSSIITITRITHTVTKCTNTVPADVNGDILINSLPDVTNLVVNVESVCLGEAVTVALSGLGTLKDITISYILSGSLPATNLTTTLEVEGGKASFTIPSGIFPSDGSYTFTMSNIINNVTTCAIDLTNVTDTFLLHPIPLAPIAGNLDFCKVDGATVANLVPNGTQYKWYNSSALTTPLEDTYVLKSENYYLTQTSAEGCTSPASMITVVINDSPAPVLDPDGPNFCALENPTILDLSNKTNVASTVVWYDAQTNGNLLPASTKLIDNMTYYGFDFPSTTACISEDNIEVTVALTDCDEEQYDFFIPDGFSPNGDNVNDTFRIPDIEFLFPDYTIEIFNRYGNIMFKGNKNIPNWDGRSSEGGSFGDGIAPNGVYFYVVYFNKDNKPARQGRLYLNR</sequence>
<evidence type="ECO:0000313" key="2">
    <source>
        <dbReference type="EMBL" id="MWB96495.1"/>
    </source>
</evidence>